<reference evidence="1 2" key="1">
    <citation type="submission" date="2024-02" db="EMBL/GenBank/DDBJ databases">
        <authorList>
            <person name="Daric V."/>
            <person name="Darras S."/>
        </authorList>
    </citation>
    <scope>NUCLEOTIDE SEQUENCE [LARGE SCALE GENOMIC DNA]</scope>
</reference>
<keyword evidence="2" id="KW-1185">Reference proteome</keyword>
<organism evidence="1 2">
    <name type="scientific">Clavelina lepadiformis</name>
    <name type="common">Light-bulb sea squirt</name>
    <name type="synonym">Ascidia lepadiformis</name>
    <dbReference type="NCBI Taxonomy" id="159417"/>
    <lineage>
        <taxon>Eukaryota</taxon>
        <taxon>Metazoa</taxon>
        <taxon>Chordata</taxon>
        <taxon>Tunicata</taxon>
        <taxon>Ascidiacea</taxon>
        <taxon>Aplousobranchia</taxon>
        <taxon>Clavelinidae</taxon>
        <taxon>Clavelina</taxon>
    </lineage>
</organism>
<sequence>MCSVFLQMPRKCIKNADNFCYICGEITFSSQKRSITAVVRKANLVFNLYFGCKVGDQDKSWAPHICCNSCGANLRQWLHGKRKCMPFAVPMVWREPTDHISDCYFCMIPPVCKGLSRKKKQSIQYTNIPSAIRPVPHGELLPVPEAPKEFMLRYVETLSSKEPHLITRNELHDLIRDLELPKVKSELLGSRLQLWNLLAKSSSSKTVNLIKCHLVKRKLHGKRLSCWPQNSWGTKELTTTRNWCPISLKHTDAWSAICH</sequence>
<name>A0ABP0FG09_CLALP</name>
<gene>
    <name evidence="1" type="ORF">CVLEPA_LOCUS6404</name>
</gene>
<dbReference type="EMBL" id="CAWYQH010000035">
    <property type="protein sequence ID" value="CAK8676998.1"/>
    <property type="molecule type" value="Genomic_DNA"/>
</dbReference>
<proteinExistence type="predicted"/>
<protein>
    <submittedName>
        <fullName evidence="1">Uncharacterized protein</fullName>
    </submittedName>
</protein>
<comment type="caution">
    <text evidence="1">The sequence shown here is derived from an EMBL/GenBank/DDBJ whole genome shotgun (WGS) entry which is preliminary data.</text>
</comment>
<evidence type="ECO:0000313" key="1">
    <source>
        <dbReference type="EMBL" id="CAK8676998.1"/>
    </source>
</evidence>
<dbReference type="Proteomes" id="UP001642483">
    <property type="component" value="Unassembled WGS sequence"/>
</dbReference>
<evidence type="ECO:0000313" key="2">
    <source>
        <dbReference type="Proteomes" id="UP001642483"/>
    </source>
</evidence>
<accession>A0ABP0FG09</accession>